<dbReference type="GO" id="GO:0070374">
    <property type="term" value="P:positive regulation of ERK1 and ERK2 cascade"/>
    <property type="evidence" value="ECO:0007669"/>
    <property type="project" value="TreeGrafter"/>
</dbReference>
<evidence type="ECO:0000256" key="1">
    <source>
        <dbReference type="ARBA" id="ARBA00004613"/>
    </source>
</evidence>
<dbReference type="GO" id="GO:0030298">
    <property type="term" value="F:receptor signaling protein tyrosine kinase activator activity"/>
    <property type="evidence" value="ECO:0007669"/>
    <property type="project" value="InterPro"/>
</dbReference>
<evidence type="ECO:0000256" key="3">
    <source>
        <dbReference type="ARBA" id="ARBA00022729"/>
    </source>
</evidence>
<feature type="chain" id="PRO_5042911492" evidence="5">
    <location>
        <begin position="24"/>
        <end position="160"/>
    </location>
</feature>
<organism evidence="6 7">
    <name type="scientific">Champsocephalus esox</name>
    <name type="common">pike icefish</name>
    <dbReference type="NCBI Taxonomy" id="159716"/>
    <lineage>
        <taxon>Eukaryota</taxon>
        <taxon>Metazoa</taxon>
        <taxon>Chordata</taxon>
        <taxon>Craniata</taxon>
        <taxon>Vertebrata</taxon>
        <taxon>Euteleostomi</taxon>
        <taxon>Actinopterygii</taxon>
        <taxon>Neopterygii</taxon>
        <taxon>Teleostei</taxon>
        <taxon>Neoteleostei</taxon>
        <taxon>Acanthomorphata</taxon>
        <taxon>Eupercaria</taxon>
        <taxon>Perciformes</taxon>
        <taxon>Notothenioidei</taxon>
        <taxon>Channichthyidae</taxon>
        <taxon>Champsocephalus</taxon>
    </lineage>
</organism>
<proteinExistence type="inferred from homology"/>
<dbReference type="EMBL" id="JAULUE010002049">
    <property type="protein sequence ID" value="KAK5907243.1"/>
    <property type="molecule type" value="Genomic_DNA"/>
</dbReference>
<keyword evidence="2" id="KW-0964">Secreted</keyword>
<protein>
    <submittedName>
        <fullName evidence="6">Uncharacterized protein</fullName>
    </submittedName>
</protein>
<evidence type="ECO:0000256" key="5">
    <source>
        <dbReference type="SAM" id="SignalP"/>
    </source>
</evidence>
<dbReference type="GO" id="GO:0030971">
    <property type="term" value="F:receptor tyrosine kinase binding"/>
    <property type="evidence" value="ECO:0007669"/>
    <property type="project" value="InterPro"/>
</dbReference>
<evidence type="ECO:0000256" key="2">
    <source>
        <dbReference type="ARBA" id="ARBA00022525"/>
    </source>
</evidence>
<dbReference type="PANTHER" id="PTHR28676">
    <property type="entry name" value="ALK AND LTK LIGAND 2-RELATED"/>
    <property type="match status" value="1"/>
</dbReference>
<gene>
    <name evidence="6" type="ORF">CesoFtcFv8_005115</name>
</gene>
<evidence type="ECO:0000256" key="4">
    <source>
        <dbReference type="ARBA" id="ARBA00033741"/>
    </source>
</evidence>
<sequence>MQVERKWHILFTIFFLLITSGQCMDSKVVKQKERRTLLDLILQVIRESQQRDKTVSRRCSSGLFTSAQDMKSTSREKPFYVHRLDNSRLIEIVPRDVNMKGKFIQHFTGPTSILQKMCKIANTISNESSLHAIVDVACPNIMEEGSLCCQGSAFKSTAVI</sequence>
<reference evidence="6 7" key="1">
    <citation type="journal article" date="2023" name="Mol. Biol. Evol.">
        <title>Genomics of Secondarily Temperate Adaptation in the Only Non-Antarctic Icefish.</title>
        <authorList>
            <person name="Rivera-Colon A.G."/>
            <person name="Rayamajhi N."/>
            <person name="Minhas B.F."/>
            <person name="Madrigal G."/>
            <person name="Bilyk K.T."/>
            <person name="Yoon V."/>
            <person name="Hune M."/>
            <person name="Gregory S."/>
            <person name="Cheng C.H.C."/>
            <person name="Catchen J.M."/>
        </authorList>
    </citation>
    <scope>NUCLEOTIDE SEQUENCE [LARGE SCALE GENOMIC DNA]</scope>
    <source>
        <strain evidence="6">JC2023a</strain>
    </source>
</reference>
<dbReference type="InterPro" id="IPR029364">
    <property type="entry name" value="ALKL1/2"/>
</dbReference>
<dbReference type="GO" id="GO:0070378">
    <property type="term" value="P:positive regulation of ERK5 cascade"/>
    <property type="evidence" value="ECO:0007669"/>
    <property type="project" value="TreeGrafter"/>
</dbReference>
<dbReference type="Proteomes" id="UP001335648">
    <property type="component" value="Unassembled WGS sequence"/>
</dbReference>
<dbReference type="GO" id="GO:0005125">
    <property type="term" value="F:cytokine activity"/>
    <property type="evidence" value="ECO:0007669"/>
    <property type="project" value="UniProtKB-ARBA"/>
</dbReference>
<comment type="similarity">
    <text evidence="4">Belongs to the ALKAL family.</text>
</comment>
<feature type="signal peptide" evidence="5">
    <location>
        <begin position="1"/>
        <end position="23"/>
    </location>
</feature>
<comment type="subcellular location">
    <subcellularLocation>
        <location evidence="1">Secreted</location>
    </subcellularLocation>
</comment>
<dbReference type="Pfam" id="PF15129">
    <property type="entry name" value="ALKL1_2"/>
    <property type="match status" value="1"/>
</dbReference>
<dbReference type="PANTHER" id="PTHR28676:SF1">
    <property type="entry name" value="ALK AND LTK LIGAND 1"/>
    <property type="match status" value="1"/>
</dbReference>
<name>A0AAN8CUE7_9TELE</name>
<comment type="caution">
    <text evidence="6">The sequence shown here is derived from an EMBL/GenBank/DDBJ whole genome shotgun (WGS) entry which is preliminary data.</text>
</comment>
<keyword evidence="7" id="KW-1185">Reference proteome</keyword>
<evidence type="ECO:0000313" key="7">
    <source>
        <dbReference type="Proteomes" id="UP001335648"/>
    </source>
</evidence>
<dbReference type="GO" id="GO:0005576">
    <property type="term" value="C:extracellular region"/>
    <property type="evidence" value="ECO:0007669"/>
    <property type="project" value="UniProtKB-SubCell"/>
</dbReference>
<accession>A0AAN8CUE7</accession>
<dbReference type="AlphaFoldDB" id="A0AAN8CUE7"/>
<evidence type="ECO:0000313" key="6">
    <source>
        <dbReference type="EMBL" id="KAK5907243.1"/>
    </source>
</evidence>
<keyword evidence="3 5" id="KW-0732">Signal</keyword>